<dbReference type="EMBL" id="CZVU01000010">
    <property type="protein sequence ID" value="CUS98107.1"/>
    <property type="molecule type" value="Genomic_DNA"/>
</dbReference>
<keyword evidence="4" id="KW-1185">Reference proteome</keyword>
<dbReference type="OrthoDB" id="9805360at2"/>
<evidence type="ECO:0000313" key="5">
    <source>
        <dbReference type="Proteomes" id="UP000243105"/>
    </source>
</evidence>
<sequence>MVTEEQVYEALRECYDPEIPINIVDLGLVYEVKIIDDWVGVKMTLTAPGCPAHTFISQQVRERLLQIPGVKDADVVVVWEPRWNPSMMSEKARMMLFGDLGLSTGEKEGEEGE</sequence>
<evidence type="ECO:0000259" key="1">
    <source>
        <dbReference type="Pfam" id="PF01883"/>
    </source>
</evidence>
<organism evidence="3 4">
    <name type="scientific">Kryptobacter tengchongensis</name>
    <dbReference type="NCBI Taxonomy" id="1643429"/>
    <lineage>
        <taxon>Bacteria</taxon>
        <taxon>Pseudomonadati</taxon>
        <taxon>Candidatus Kryptoniota</taxon>
        <taxon>Candidatus Kryptobacter</taxon>
    </lineage>
</organism>
<gene>
    <name evidence="3" type="ORF">JGI24_00390</name>
    <name evidence="2" type="ORF">JGI25_00175</name>
</gene>
<dbReference type="AlphaFoldDB" id="A0A656DDM5"/>
<dbReference type="PANTHER" id="PTHR42831:SF1">
    <property type="entry name" value="FE-S PROTEIN MATURATION AUXILIARY FACTOR YITW"/>
    <property type="match status" value="1"/>
</dbReference>
<dbReference type="EMBL" id="CZVV01000006">
    <property type="protein sequence ID" value="CUS96881.1"/>
    <property type="molecule type" value="Genomic_DNA"/>
</dbReference>
<proteinExistence type="predicted"/>
<dbReference type="Pfam" id="PF01883">
    <property type="entry name" value="FeS_assembly_P"/>
    <property type="match status" value="1"/>
</dbReference>
<reference evidence="4 5" key="1">
    <citation type="submission" date="2015-11" db="EMBL/GenBank/DDBJ databases">
        <authorList>
            <person name="Varghese N."/>
        </authorList>
    </citation>
    <scope>NUCLEOTIDE SEQUENCE [LARGE SCALE GENOMIC DNA]</scope>
    <source>
        <strain evidence="3 4">JGI-24</strain>
        <strain evidence="2 5">JGI-25</strain>
    </source>
</reference>
<dbReference type="Proteomes" id="UP000243065">
    <property type="component" value="Unassembled WGS sequence"/>
</dbReference>
<dbReference type="InterPro" id="IPR002744">
    <property type="entry name" value="MIP18-like"/>
</dbReference>
<dbReference type="PANTHER" id="PTHR42831">
    <property type="entry name" value="FE-S PROTEIN MATURATION AUXILIARY FACTOR YITW"/>
    <property type="match status" value="1"/>
</dbReference>
<dbReference type="InterPro" id="IPR034904">
    <property type="entry name" value="FSCA_dom_sf"/>
</dbReference>
<dbReference type="Gene3D" id="3.30.300.130">
    <property type="entry name" value="Fe-S cluster assembly (FSCA)"/>
    <property type="match status" value="1"/>
</dbReference>
<protein>
    <submittedName>
        <fullName evidence="3">Metal-sulfur cluster biosynthetic enzyme</fullName>
    </submittedName>
</protein>
<feature type="domain" description="MIP18 family-like" evidence="1">
    <location>
        <begin position="4"/>
        <end position="75"/>
    </location>
</feature>
<name>A0A656DDM5_KRYT1</name>
<dbReference type="RefSeq" id="WP_072149864.1">
    <property type="nucleotide sequence ID" value="NZ_CZVH01000011.1"/>
</dbReference>
<evidence type="ECO:0000313" key="2">
    <source>
        <dbReference type="EMBL" id="CUS96881.1"/>
    </source>
</evidence>
<dbReference type="InterPro" id="IPR052339">
    <property type="entry name" value="Fe-S_Maturation_MIP18"/>
</dbReference>
<accession>A0A656DDM5</accession>
<evidence type="ECO:0000313" key="3">
    <source>
        <dbReference type="EMBL" id="CUS98107.1"/>
    </source>
</evidence>
<evidence type="ECO:0000313" key="4">
    <source>
        <dbReference type="Proteomes" id="UP000243065"/>
    </source>
</evidence>
<dbReference type="Proteomes" id="UP000243105">
    <property type="component" value="Unassembled WGS sequence"/>
</dbReference>
<dbReference type="SUPFAM" id="SSF117916">
    <property type="entry name" value="Fe-S cluster assembly (FSCA) domain-like"/>
    <property type="match status" value="1"/>
</dbReference>